<dbReference type="Pfam" id="PF08478">
    <property type="entry name" value="POTRA_1"/>
    <property type="match status" value="1"/>
</dbReference>
<protein>
    <recommendedName>
        <fullName evidence="9">POTRA domain-containing protein</fullName>
    </recommendedName>
</protein>
<evidence type="ECO:0000313" key="10">
    <source>
        <dbReference type="EMBL" id="GGJ92314.1"/>
    </source>
</evidence>
<reference evidence="10" key="2">
    <citation type="submission" date="2020-09" db="EMBL/GenBank/DDBJ databases">
        <authorList>
            <person name="Sun Q."/>
            <person name="Ohkuma M."/>
        </authorList>
    </citation>
    <scope>NUCLEOTIDE SEQUENCE</scope>
    <source>
        <strain evidence="10">JCM 14719</strain>
    </source>
</reference>
<evidence type="ECO:0000256" key="1">
    <source>
        <dbReference type="ARBA" id="ARBA00004370"/>
    </source>
</evidence>
<dbReference type="InterPro" id="IPR034746">
    <property type="entry name" value="POTRA"/>
</dbReference>
<evidence type="ECO:0000256" key="2">
    <source>
        <dbReference type="ARBA" id="ARBA00022475"/>
    </source>
</evidence>
<keyword evidence="5 8" id="KW-1133">Transmembrane helix</keyword>
<dbReference type="InterPro" id="IPR005548">
    <property type="entry name" value="Cell_div_FtsQ/DivIB_C"/>
</dbReference>
<dbReference type="Gene3D" id="3.10.20.310">
    <property type="entry name" value="membrane protein fhac"/>
    <property type="match status" value="1"/>
</dbReference>
<feature type="domain" description="POTRA" evidence="9">
    <location>
        <begin position="41"/>
        <end position="109"/>
    </location>
</feature>
<dbReference type="Gene3D" id="3.40.50.10960">
    <property type="match status" value="1"/>
</dbReference>
<gene>
    <name evidence="10" type="ORF">GCM10007043_02450</name>
</gene>
<evidence type="ECO:0000256" key="7">
    <source>
        <dbReference type="ARBA" id="ARBA00023306"/>
    </source>
</evidence>
<dbReference type="InterPro" id="IPR013685">
    <property type="entry name" value="POTRA_FtsQ_type"/>
</dbReference>
<evidence type="ECO:0000313" key="11">
    <source>
        <dbReference type="Proteomes" id="UP000637720"/>
    </source>
</evidence>
<reference evidence="10" key="1">
    <citation type="journal article" date="2014" name="Int. J. Syst. Evol. Microbiol.">
        <title>Complete genome sequence of Corynebacterium casei LMG S-19264T (=DSM 44701T), isolated from a smear-ripened cheese.</title>
        <authorList>
            <consortium name="US DOE Joint Genome Institute (JGI-PGF)"/>
            <person name="Walter F."/>
            <person name="Albersmeier A."/>
            <person name="Kalinowski J."/>
            <person name="Ruckert C."/>
        </authorList>
    </citation>
    <scope>NUCLEOTIDE SEQUENCE</scope>
    <source>
        <strain evidence="10">JCM 14719</strain>
    </source>
</reference>
<dbReference type="InterPro" id="IPR050487">
    <property type="entry name" value="FtsQ_DivIB"/>
</dbReference>
<dbReference type="Pfam" id="PF03799">
    <property type="entry name" value="FtsQ_DivIB_C"/>
    <property type="match status" value="1"/>
</dbReference>
<dbReference type="PANTHER" id="PTHR37820">
    <property type="entry name" value="CELL DIVISION PROTEIN DIVIB"/>
    <property type="match status" value="1"/>
</dbReference>
<accession>A0A8J3F957</accession>
<evidence type="ECO:0000259" key="9">
    <source>
        <dbReference type="PROSITE" id="PS51779"/>
    </source>
</evidence>
<keyword evidence="2" id="KW-1003">Cell membrane</keyword>
<comment type="subcellular location">
    <subcellularLocation>
        <location evidence="1">Membrane</location>
    </subcellularLocation>
</comment>
<sequence>MERIPQVKPVRRRKANRRALVFLALFFLSLATFLFVRSPYSKIHAVHVTGTHLLSPGEVIRQSGLVPGHTLILFSADRVRERLARLPEVKETAVAWRWPNEVEIAVTERAVLAYVVQNGQHVPLLEGGVLLFHRAGKGPYVDLPLVTRWEEPRRLPQLAAGLTKLPAAVRERLSEIQLVPTAAYPDRVRLYTREGFVVYTSLAHLADKLAALPQLLDDRLRENPQERGVFYLFDAMWYEGTAKTADE</sequence>
<name>A0A8J3F957_9BACI</name>
<dbReference type="GO" id="GO:0051301">
    <property type="term" value="P:cell division"/>
    <property type="evidence" value="ECO:0007669"/>
    <property type="project" value="UniProtKB-KW"/>
</dbReference>
<dbReference type="GO" id="GO:0005886">
    <property type="term" value="C:plasma membrane"/>
    <property type="evidence" value="ECO:0007669"/>
    <property type="project" value="TreeGrafter"/>
</dbReference>
<keyword evidence="6 8" id="KW-0472">Membrane</keyword>
<dbReference type="PANTHER" id="PTHR37820:SF1">
    <property type="entry name" value="CELL DIVISION PROTEIN FTSQ"/>
    <property type="match status" value="1"/>
</dbReference>
<evidence type="ECO:0000256" key="4">
    <source>
        <dbReference type="ARBA" id="ARBA00022692"/>
    </source>
</evidence>
<dbReference type="AlphaFoldDB" id="A0A8J3F957"/>
<keyword evidence="3" id="KW-0132">Cell division</keyword>
<dbReference type="RefSeq" id="WP_188816576.1">
    <property type="nucleotide sequence ID" value="NZ_BMOF01000002.1"/>
</dbReference>
<dbReference type="EMBL" id="BMOF01000002">
    <property type="protein sequence ID" value="GGJ92314.1"/>
    <property type="molecule type" value="Genomic_DNA"/>
</dbReference>
<keyword evidence="7" id="KW-0131">Cell cycle</keyword>
<keyword evidence="11" id="KW-1185">Reference proteome</keyword>
<evidence type="ECO:0000256" key="3">
    <source>
        <dbReference type="ARBA" id="ARBA00022618"/>
    </source>
</evidence>
<evidence type="ECO:0000256" key="6">
    <source>
        <dbReference type="ARBA" id="ARBA00023136"/>
    </source>
</evidence>
<keyword evidence="4 8" id="KW-0812">Transmembrane</keyword>
<organism evidence="10 11">
    <name type="scientific">Calditerricola satsumensis</name>
    <dbReference type="NCBI Taxonomy" id="373054"/>
    <lineage>
        <taxon>Bacteria</taxon>
        <taxon>Bacillati</taxon>
        <taxon>Bacillota</taxon>
        <taxon>Bacilli</taxon>
        <taxon>Bacillales</taxon>
        <taxon>Bacillaceae</taxon>
        <taxon>Calditerricola</taxon>
    </lineage>
</organism>
<evidence type="ECO:0000256" key="5">
    <source>
        <dbReference type="ARBA" id="ARBA00022989"/>
    </source>
</evidence>
<dbReference type="Proteomes" id="UP000637720">
    <property type="component" value="Unassembled WGS sequence"/>
</dbReference>
<comment type="caution">
    <text evidence="10">The sequence shown here is derived from an EMBL/GenBank/DDBJ whole genome shotgun (WGS) entry which is preliminary data.</text>
</comment>
<evidence type="ECO:0000256" key="8">
    <source>
        <dbReference type="SAM" id="Phobius"/>
    </source>
</evidence>
<feature type="transmembrane region" description="Helical" evidence="8">
    <location>
        <begin position="20"/>
        <end position="40"/>
    </location>
</feature>
<proteinExistence type="predicted"/>
<dbReference type="PROSITE" id="PS51779">
    <property type="entry name" value="POTRA"/>
    <property type="match status" value="1"/>
</dbReference>